<dbReference type="Proteomes" id="UP000290560">
    <property type="component" value="Unassembled WGS sequence"/>
</dbReference>
<proteinExistence type="predicted"/>
<dbReference type="EMBL" id="KV875668">
    <property type="protein sequence ID" value="RZR72341.1"/>
    <property type="molecule type" value="Genomic_DNA"/>
</dbReference>
<sequence>MLMEAKSTAVETGRAASPLEPFMSDVIRRSLRLRAHERGILVTRDAQEGLSHLGSATWAPALAGPIHEASTNVSLSENYCEIRPRHVAWTRADQTGRDV</sequence>
<name>A0A445MDM0_ENSVE</name>
<gene>
    <name evidence="1" type="ORF">BHM03_00012756</name>
</gene>
<evidence type="ECO:0000313" key="1">
    <source>
        <dbReference type="EMBL" id="RZR72341.1"/>
    </source>
</evidence>
<reference evidence="1" key="1">
    <citation type="journal article" date="2018" name="Data Brief">
        <title>Genome sequence data from 17 accessions of Ensete ventricosum, a staple food crop for millions in Ethiopia.</title>
        <authorList>
            <person name="Yemataw Z."/>
            <person name="Muzemil S."/>
            <person name="Ambachew D."/>
            <person name="Tripathi L."/>
            <person name="Tesfaye K."/>
            <person name="Chala A."/>
            <person name="Farbos A."/>
            <person name="O'Neill P."/>
            <person name="Moore K."/>
            <person name="Grant M."/>
            <person name="Studholme D.J."/>
        </authorList>
    </citation>
    <scope>NUCLEOTIDE SEQUENCE [LARGE SCALE GENOMIC DNA]</scope>
    <source>
        <tissue evidence="1">Leaf</tissue>
    </source>
</reference>
<organism evidence="1">
    <name type="scientific">Ensete ventricosum</name>
    <name type="common">Abyssinian banana</name>
    <name type="synonym">Musa ensete</name>
    <dbReference type="NCBI Taxonomy" id="4639"/>
    <lineage>
        <taxon>Eukaryota</taxon>
        <taxon>Viridiplantae</taxon>
        <taxon>Streptophyta</taxon>
        <taxon>Embryophyta</taxon>
        <taxon>Tracheophyta</taxon>
        <taxon>Spermatophyta</taxon>
        <taxon>Magnoliopsida</taxon>
        <taxon>Liliopsida</taxon>
        <taxon>Zingiberales</taxon>
        <taxon>Musaceae</taxon>
        <taxon>Ensete</taxon>
    </lineage>
</organism>
<protein>
    <submittedName>
        <fullName evidence="1">Uncharacterized protein</fullName>
    </submittedName>
</protein>
<dbReference type="AlphaFoldDB" id="A0A445MDM0"/>
<accession>A0A445MDM0</accession>